<evidence type="ECO:0000313" key="11">
    <source>
        <dbReference type="Proteomes" id="UP000075737"/>
    </source>
</evidence>
<organism evidence="10 11">
    <name type="scientific">Thermovenabulum gondwanense</name>
    <dbReference type="NCBI Taxonomy" id="520767"/>
    <lineage>
        <taxon>Bacteria</taxon>
        <taxon>Bacillati</taxon>
        <taxon>Bacillota</taxon>
        <taxon>Clostridia</taxon>
        <taxon>Thermosediminibacterales</taxon>
        <taxon>Thermosediminibacteraceae</taxon>
        <taxon>Thermovenabulum</taxon>
    </lineage>
</organism>
<evidence type="ECO:0000256" key="4">
    <source>
        <dbReference type="ARBA" id="ARBA00022801"/>
    </source>
</evidence>
<keyword evidence="11" id="KW-1185">Reference proteome</keyword>
<evidence type="ECO:0000256" key="1">
    <source>
        <dbReference type="ARBA" id="ARBA00011073"/>
    </source>
</evidence>
<dbReference type="InterPro" id="IPR023827">
    <property type="entry name" value="Peptidase_S8_Asp-AS"/>
</dbReference>
<keyword evidence="5 7" id="KW-0720">Serine protease</keyword>
<dbReference type="InterPro" id="IPR034202">
    <property type="entry name" value="Subtilisin_Carlsberg-like"/>
</dbReference>
<dbReference type="RefSeq" id="WP_068748280.1">
    <property type="nucleotide sequence ID" value="NZ_LOHZ01000027.1"/>
</dbReference>
<reference evidence="10 11" key="1">
    <citation type="submission" date="2015-12" db="EMBL/GenBank/DDBJ databases">
        <title>Draft genome of Thermovenabulum gondwanense isolated from a red thermophilic microbial mat colonisisng an outflow channel of a bore well.</title>
        <authorList>
            <person name="Patel B.K."/>
        </authorList>
    </citation>
    <scope>NUCLEOTIDE SEQUENCE [LARGE SCALE GENOMIC DNA]</scope>
    <source>
        <strain evidence="10 11">R270</strain>
    </source>
</reference>
<dbReference type="PROSITE" id="PS00138">
    <property type="entry name" value="SUBTILASE_SER"/>
    <property type="match status" value="1"/>
</dbReference>
<evidence type="ECO:0000259" key="9">
    <source>
        <dbReference type="Pfam" id="PF00082"/>
    </source>
</evidence>
<dbReference type="PROSITE" id="PS00136">
    <property type="entry name" value="SUBTILASE_ASP"/>
    <property type="match status" value="1"/>
</dbReference>
<comment type="caution">
    <text evidence="10">The sequence shown here is derived from an EMBL/GenBank/DDBJ whole genome shotgun (WGS) entry which is preliminary data.</text>
</comment>
<gene>
    <name evidence="10" type="primary">aprE</name>
    <name evidence="10" type="ORF">ATZ99_11520</name>
</gene>
<keyword evidence="3" id="KW-0479">Metal-binding</keyword>
<feature type="active site" description="Charge relay system" evidence="6 7">
    <location>
        <position position="119"/>
    </location>
</feature>
<dbReference type="CDD" id="cd07477">
    <property type="entry name" value="Peptidases_S8_Subtilisin_subset"/>
    <property type="match status" value="1"/>
</dbReference>
<evidence type="ECO:0000313" key="10">
    <source>
        <dbReference type="EMBL" id="KYO66524.1"/>
    </source>
</evidence>
<evidence type="ECO:0000256" key="6">
    <source>
        <dbReference type="PIRSR" id="PIRSR615500-1"/>
    </source>
</evidence>
<dbReference type="PROSITE" id="PS00137">
    <property type="entry name" value="SUBTILASE_HIS"/>
    <property type="match status" value="1"/>
</dbReference>
<dbReference type="PANTHER" id="PTHR43806:SF11">
    <property type="entry name" value="CEREVISIN-RELATED"/>
    <property type="match status" value="1"/>
</dbReference>
<dbReference type="InterPro" id="IPR000209">
    <property type="entry name" value="Peptidase_S8/S53_dom"/>
</dbReference>
<keyword evidence="2 7" id="KW-0645">Protease</keyword>
<accession>A0A161PXE5</accession>
<evidence type="ECO:0000256" key="3">
    <source>
        <dbReference type="ARBA" id="ARBA00022723"/>
    </source>
</evidence>
<dbReference type="Gene3D" id="3.40.50.200">
    <property type="entry name" value="Peptidase S8/S53 domain"/>
    <property type="match status" value="1"/>
</dbReference>
<dbReference type="EMBL" id="LOHZ01000027">
    <property type="protein sequence ID" value="KYO66524.1"/>
    <property type="molecule type" value="Genomic_DNA"/>
</dbReference>
<dbReference type="InterPro" id="IPR022398">
    <property type="entry name" value="Peptidase_S8_His-AS"/>
</dbReference>
<feature type="domain" description="Peptidase S8/S53" evidence="9">
    <location>
        <begin position="110"/>
        <end position="350"/>
    </location>
</feature>
<dbReference type="InterPro" id="IPR036852">
    <property type="entry name" value="Peptidase_S8/S53_dom_sf"/>
</dbReference>
<evidence type="ECO:0000256" key="7">
    <source>
        <dbReference type="PROSITE-ProRule" id="PRU01240"/>
    </source>
</evidence>
<evidence type="ECO:0000256" key="5">
    <source>
        <dbReference type="ARBA" id="ARBA00022825"/>
    </source>
</evidence>
<feature type="active site" description="Charge relay system" evidence="6 7">
    <location>
        <position position="151"/>
    </location>
</feature>
<dbReference type="InterPro" id="IPR023828">
    <property type="entry name" value="Peptidase_S8_Ser-AS"/>
</dbReference>
<sequence>MDIGTQNVENKIIVFKKGTRPSQRFEIYKKYGLAVEKNFRSLNIAICRAKRPEVFSLLSEEPWIESVEEDVSVYIQVIPESVKIYSLRGQEIPWGIEKLRAPECWKSFNGDEIRVGVIDTGVDATHPDLKENLKELMGTYKKNLISDDNGHGSHVSGTIAAVNNDIGVVGVAPKAKIISIKAFDKNGSGQLSGILEAIDWCIDSKVDVINMSFGISNDSNALKRVIKEAYDNGIVLVAAAGNNGKKDGVLYPAKYEEVMAVTACDRRGVFAPFSSQGKEVDFIAPGVDVLSCYNNGGYVLMSGTSMACPHVSGACALILSKKRIKPSELKEALARTARSLGYSKEKQGAGFIDVRKALSIIE</sequence>
<dbReference type="SUPFAM" id="SSF52743">
    <property type="entry name" value="Subtilisin-like"/>
    <property type="match status" value="1"/>
</dbReference>
<dbReference type="GO" id="GO:0046872">
    <property type="term" value="F:metal ion binding"/>
    <property type="evidence" value="ECO:0007669"/>
    <property type="project" value="UniProtKB-KW"/>
</dbReference>
<feature type="active site" description="Charge relay system" evidence="6 7">
    <location>
        <position position="305"/>
    </location>
</feature>
<evidence type="ECO:0000256" key="2">
    <source>
        <dbReference type="ARBA" id="ARBA00022670"/>
    </source>
</evidence>
<dbReference type="PROSITE" id="PS51892">
    <property type="entry name" value="SUBTILASE"/>
    <property type="match status" value="1"/>
</dbReference>
<dbReference type="PATRIC" id="fig|520767.4.peg.1254"/>
<name>A0A161PXE5_9FIRM</name>
<dbReference type="GO" id="GO:0004252">
    <property type="term" value="F:serine-type endopeptidase activity"/>
    <property type="evidence" value="ECO:0007669"/>
    <property type="project" value="UniProtKB-UniRule"/>
</dbReference>
<dbReference type="GO" id="GO:0006508">
    <property type="term" value="P:proteolysis"/>
    <property type="evidence" value="ECO:0007669"/>
    <property type="project" value="UniProtKB-KW"/>
</dbReference>
<protein>
    <submittedName>
        <fullName evidence="10">Subtilisin E</fullName>
        <ecNumber evidence="10">3.4.21.62</ecNumber>
    </submittedName>
</protein>
<dbReference type="AlphaFoldDB" id="A0A161PXE5"/>
<keyword evidence="4 7" id="KW-0378">Hydrolase</keyword>
<proteinExistence type="inferred from homology"/>
<dbReference type="PRINTS" id="PR00723">
    <property type="entry name" value="SUBTILISIN"/>
</dbReference>
<dbReference type="Proteomes" id="UP000075737">
    <property type="component" value="Unassembled WGS sequence"/>
</dbReference>
<dbReference type="EC" id="3.4.21.62" evidence="10"/>
<dbReference type="InterPro" id="IPR050131">
    <property type="entry name" value="Peptidase_S8_subtilisin-like"/>
</dbReference>
<dbReference type="InterPro" id="IPR015500">
    <property type="entry name" value="Peptidase_S8_subtilisin-rel"/>
</dbReference>
<evidence type="ECO:0000256" key="8">
    <source>
        <dbReference type="RuleBase" id="RU003355"/>
    </source>
</evidence>
<dbReference type="STRING" id="520767.ATZ99_11520"/>
<dbReference type="Pfam" id="PF00082">
    <property type="entry name" value="Peptidase_S8"/>
    <property type="match status" value="1"/>
</dbReference>
<comment type="similarity">
    <text evidence="1 7 8">Belongs to the peptidase S8 family.</text>
</comment>
<dbReference type="PANTHER" id="PTHR43806">
    <property type="entry name" value="PEPTIDASE S8"/>
    <property type="match status" value="1"/>
</dbReference>